<name>A0A4U5TPV5_9FLAO</name>
<dbReference type="InterPro" id="IPR001763">
    <property type="entry name" value="Rhodanese-like_dom"/>
</dbReference>
<keyword evidence="3" id="KW-1185">Reference proteome</keyword>
<dbReference type="PROSITE" id="PS50206">
    <property type="entry name" value="RHODANESE_3"/>
    <property type="match status" value="1"/>
</dbReference>
<dbReference type="Gene3D" id="3.40.250.10">
    <property type="entry name" value="Rhodanese-like domain"/>
    <property type="match status" value="1"/>
</dbReference>
<dbReference type="InterPro" id="IPR050229">
    <property type="entry name" value="GlpE_sulfurtransferase"/>
</dbReference>
<dbReference type="SMART" id="SM00450">
    <property type="entry name" value="RHOD"/>
    <property type="match status" value="1"/>
</dbReference>
<dbReference type="Pfam" id="PF00581">
    <property type="entry name" value="Rhodanese"/>
    <property type="match status" value="1"/>
</dbReference>
<dbReference type="InterPro" id="IPR036873">
    <property type="entry name" value="Rhodanese-like_dom_sf"/>
</dbReference>
<accession>A0A4U5TPV5</accession>
<protein>
    <submittedName>
        <fullName evidence="2">Rhodanese-like domain-containing protein</fullName>
    </submittedName>
</protein>
<comment type="caution">
    <text evidence="2">The sequence shown here is derived from an EMBL/GenBank/DDBJ whole genome shotgun (WGS) entry which is preliminary data.</text>
</comment>
<dbReference type="CDD" id="cd00158">
    <property type="entry name" value="RHOD"/>
    <property type="match status" value="1"/>
</dbReference>
<dbReference type="PANTHER" id="PTHR43031:SF1">
    <property type="entry name" value="PYRIDINE NUCLEOTIDE-DISULPHIDE OXIDOREDUCTASE"/>
    <property type="match status" value="1"/>
</dbReference>
<dbReference type="RefSeq" id="WP_138932295.1">
    <property type="nucleotide sequence ID" value="NZ_SWMU01000003.1"/>
</dbReference>
<dbReference type="PROSITE" id="PS51257">
    <property type="entry name" value="PROKAR_LIPOPROTEIN"/>
    <property type="match status" value="1"/>
</dbReference>
<organism evidence="2 3">
    <name type="scientific">Mesohalobacter halotolerans</name>
    <dbReference type="NCBI Taxonomy" id="1883405"/>
    <lineage>
        <taxon>Bacteria</taxon>
        <taxon>Pseudomonadati</taxon>
        <taxon>Bacteroidota</taxon>
        <taxon>Flavobacteriia</taxon>
        <taxon>Flavobacteriales</taxon>
        <taxon>Flavobacteriaceae</taxon>
        <taxon>Mesohalobacter</taxon>
    </lineage>
</organism>
<evidence type="ECO:0000259" key="1">
    <source>
        <dbReference type="PROSITE" id="PS50206"/>
    </source>
</evidence>
<reference evidence="2 3" key="1">
    <citation type="submission" date="2019-04" db="EMBL/GenBank/DDBJ databases">
        <title>Psychroflexus halotolerans sp. nov., isolated from a marine solar saltern.</title>
        <authorList>
            <person name="Feng X."/>
        </authorList>
    </citation>
    <scope>NUCLEOTIDE SEQUENCE [LARGE SCALE GENOMIC DNA]</scope>
    <source>
        <strain evidence="2 3">WDS2C27</strain>
    </source>
</reference>
<evidence type="ECO:0000313" key="2">
    <source>
        <dbReference type="EMBL" id="TKS56177.1"/>
    </source>
</evidence>
<proteinExistence type="predicted"/>
<gene>
    <name evidence="2" type="ORF">FCN74_09190</name>
</gene>
<feature type="domain" description="Rhodanese" evidence="1">
    <location>
        <begin position="40"/>
        <end position="129"/>
    </location>
</feature>
<sequence>MKHFKFILILILLLSIGCKEKAKYTNITMIGGEEMKTLLKNEEVQLVDVRTVKEFNENYIEGAENIVFDDNFDQKLKGLQKDKPVIVYCRSGRRSAKCADILAEKGFKKIYDLKGGITQWKKEGNKIKN</sequence>
<dbReference type="OrthoDB" id="9808735at2"/>
<dbReference type="AlphaFoldDB" id="A0A4U5TPV5"/>
<dbReference type="SUPFAM" id="SSF52821">
    <property type="entry name" value="Rhodanese/Cell cycle control phosphatase"/>
    <property type="match status" value="1"/>
</dbReference>
<dbReference type="Proteomes" id="UP000306552">
    <property type="component" value="Unassembled WGS sequence"/>
</dbReference>
<evidence type="ECO:0000313" key="3">
    <source>
        <dbReference type="Proteomes" id="UP000306552"/>
    </source>
</evidence>
<dbReference type="PANTHER" id="PTHR43031">
    <property type="entry name" value="FAD-DEPENDENT OXIDOREDUCTASE"/>
    <property type="match status" value="1"/>
</dbReference>
<dbReference type="EMBL" id="SWMU01000003">
    <property type="protein sequence ID" value="TKS56177.1"/>
    <property type="molecule type" value="Genomic_DNA"/>
</dbReference>